<gene>
    <name evidence="2" type="ORF">SJAV_09080</name>
</gene>
<dbReference type="AlphaFoldDB" id="A0AAT9GQ67"/>
<protein>
    <submittedName>
        <fullName evidence="2">Uncharacterized protein</fullName>
    </submittedName>
</protein>
<keyword evidence="1" id="KW-0812">Transmembrane</keyword>
<organism evidence="2">
    <name type="scientific">Sulfurisphaera javensis</name>
    <dbReference type="NCBI Taxonomy" id="2049879"/>
    <lineage>
        <taxon>Archaea</taxon>
        <taxon>Thermoproteota</taxon>
        <taxon>Thermoprotei</taxon>
        <taxon>Sulfolobales</taxon>
        <taxon>Sulfolobaceae</taxon>
        <taxon>Sulfurisphaera</taxon>
    </lineage>
</organism>
<feature type="transmembrane region" description="Helical" evidence="1">
    <location>
        <begin position="26"/>
        <end position="47"/>
    </location>
</feature>
<dbReference type="KEGG" id="sjv:SJAV_09080"/>
<keyword evidence="1" id="KW-0472">Membrane</keyword>
<sequence>MRKMKLKEEHEEEKEDITEYWIDTKLITISLVIMVSVEVLIDLVIIATSGHKLFP</sequence>
<evidence type="ECO:0000313" key="2">
    <source>
        <dbReference type="EMBL" id="BFH72964.1"/>
    </source>
</evidence>
<evidence type="ECO:0000256" key="1">
    <source>
        <dbReference type="SAM" id="Phobius"/>
    </source>
</evidence>
<proteinExistence type="predicted"/>
<name>A0AAT9GQ67_9CREN</name>
<reference evidence="2" key="1">
    <citation type="submission" date="2024-03" db="EMBL/GenBank/DDBJ databases">
        <title>Complete genome sequence of Sulfurisphaera javensis strain KD-1.</title>
        <authorList>
            <person name="Sakai H."/>
            <person name="Nur N."/>
            <person name="Suwanto A."/>
            <person name="Kurosawa N."/>
        </authorList>
    </citation>
    <scope>NUCLEOTIDE SEQUENCE</scope>
    <source>
        <strain evidence="2">KD-1</strain>
    </source>
</reference>
<dbReference type="EMBL" id="AP031322">
    <property type="protein sequence ID" value="BFH72964.1"/>
    <property type="molecule type" value="Genomic_DNA"/>
</dbReference>
<keyword evidence="1" id="KW-1133">Transmembrane helix</keyword>
<accession>A0AAT9GQ67</accession>